<name>A0A1M7NPN7_9FLAO</name>
<dbReference type="Gene3D" id="2.120.10.80">
    <property type="entry name" value="Kelch-type beta propeller"/>
    <property type="match status" value="2"/>
</dbReference>
<keyword evidence="2" id="KW-0408">Iron</keyword>
<dbReference type="OrthoDB" id="996574at2"/>
<dbReference type="SMART" id="SM00612">
    <property type="entry name" value="Kelch"/>
    <property type="match status" value="5"/>
</dbReference>
<dbReference type="STRING" id="143223.SAMN05878281_3338"/>
<dbReference type="PANTHER" id="PTHR47435:SF4">
    <property type="entry name" value="KELCH REPEAT PROTEIN (AFU_ORTHOLOGUE AFUA_5G12780)"/>
    <property type="match status" value="1"/>
</dbReference>
<proteinExistence type="predicted"/>
<dbReference type="InterPro" id="IPR006652">
    <property type="entry name" value="Kelch_1"/>
</dbReference>
<dbReference type="PANTHER" id="PTHR47435">
    <property type="entry name" value="KELCH REPEAT PROTEIN (AFU_ORTHOLOGUE AFUA_5G12780)"/>
    <property type="match status" value="1"/>
</dbReference>
<organism evidence="3 4">
    <name type="scientific">Salegentibacter salegens</name>
    <dbReference type="NCBI Taxonomy" id="143223"/>
    <lineage>
        <taxon>Bacteria</taxon>
        <taxon>Pseudomonadati</taxon>
        <taxon>Bacteroidota</taxon>
        <taxon>Flavobacteriia</taxon>
        <taxon>Flavobacteriales</taxon>
        <taxon>Flavobacteriaceae</taxon>
        <taxon>Salegentibacter</taxon>
    </lineage>
</organism>
<dbReference type="Proteomes" id="UP000190235">
    <property type="component" value="Chromosome I"/>
</dbReference>
<keyword evidence="4" id="KW-1185">Reference proteome</keyword>
<dbReference type="SUPFAM" id="SSF117281">
    <property type="entry name" value="Kelch motif"/>
    <property type="match status" value="1"/>
</dbReference>
<dbReference type="InterPro" id="IPR015915">
    <property type="entry name" value="Kelch-typ_b-propeller"/>
</dbReference>
<reference evidence="4" key="1">
    <citation type="submission" date="2016-11" db="EMBL/GenBank/DDBJ databases">
        <authorList>
            <person name="Varghese N."/>
            <person name="Submissions S."/>
        </authorList>
    </citation>
    <scope>NUCLEOTIDE SEQUENCE [LARGE SCALE GENOMIC DNA]</scope>
    <source>
        <strain evidence="4">ACAM 48</strain>
    </source>
</reference>
<dbReference type="EMBL" id="LT670848">
    <property type="protein sequence ID" value="SHN05939.1"/>
    <property type="molecule type" value="Genomic_DNA"/>
</dbReference>
<keyword evidence="1" id="KW-0677">Repeat</keyword>
<accession>A0A1M7NPN7</accession>
<dbReference type="RefSeq" id="WP_079736235.1">
    <property type="nucleotide sequence ID" value="NZ_LT670848.1"/>
</dbReference>
<evidence type="ECO:0000313" key="3">
    <source>
        <dbReference type="EMBL" id="SHN05939.1"/>
    </source>
</evidence>
<evidence type="ECO:0000256" key="2">
    <source>
        <dbReference type="ARBA" id="ARBA00023004"/>
    </source>
</evidence>
<dbReference type="Pfam" id="PF24681">
    <property type="entry name" value="Kelch_KLHDC2_KLHL20_DRC7"/>
    <property type="match status" value="1"/>
</dbReference>
<protein>
    <submittedName>
        <fullName evidence="3">Galactose oxidase, central domain</fullName>
    </submittedName>
</protein>
<evidence type="ECO:0000256" key="1">
    <source>
        <dbReference type="ARBA" id="ARBA00022737"/>
    </source>
</evidence>
<dbReference type="AlphaFoldDB" id="A0A1M7NPN7"/>
<sequence>MMKKYLLISIFCFSVISLNSQSWKKLPANEKAKERHENAFVQAGKRFILIGGRGNKPIDIYDTENQIWKKGAQPPLEIHHTQAVSLDGLVYILGAFTGGWPDEDPIPNIYIYDPLEDLWIKGPEIPADRRRGAAGVAVKDKKIYLINGITNGHTSGWVNWFDEFDVYNNKWKKLPNSPNERDHFQAAITGDILFVAGGRKSGSIEGNGFAGTVKPTDIYDFNAEKWKTIAEIPTPRGGTAIGLLDNNPVILGGESDAQEAAHNEAEIFDFAKGKWDSLPPLKTGRHGTQAITINKQIIIGAGSGNRGGGPELNSFEVFSKDNSLNFSTNAILAGELKASEGNLNFSKEETKSVRISHKGGNQAIVITGITISDNFSIINKRSLPFILAPRSEFELKIKGNQTPGELFIKRAGKKEGLKVSINRKNEK</sequence>
<evidence type="ECO:0000313" key="4">
    <source>
        <dbReference type="Proteomes" id="UP000190235"/>
    </source>
</evidence>
<gene>
    <name evidence="3" type="ORF">SAMN05878281_3338</name>
</gene>